<evidence type="ECO:0000313" key="5">
    <source>
        <dbReference type="EMBL" id="EPF31783.1"/>
    </source>
</evidence>
<dbReference type="PATRIC" id="fig|1125699.3.peg.2159"/>
<dbReference type="eggNOG" id="COG0803">
    <property type="taxonomic scope" value="Bacteria"/>
</dbReference>
<dbReference type="HOGENOM" id="CLU_016838_1_0_12"/>
<dbReference type="Proteomes" id="UP000014541">
    <property type="component" value="Unassembled WGS sequence"/>
</dbReference>
<dbReference type="PANTHER" id="PTHR42953:SF3">
    <property type="entry name" value="HIGH-AFFINITY ZINC UPTAKE SYSTEM PROTEIN ZNUA"/>
    <property type="match status" value="1"/>
</dbReference>
<protein>
    <recommendedName>
        <fullName evidence="7">Zinc ABC transporter substrate-binding protein</fullName>
    </recommendedName>
</protein>
<dbReference type="Gene3D" id="3.40.50.1980">
    <property type="entry name" value="Nitrogenase molybdenum iron protein domain"/>
    <property type="match status" value="2"/>
</dbReference>
<dbReference type="SUPFAM" id="SSF53807">
    <property type="entry name" value="Helical backbone' metal receptor"/>
    <property type="match status" value="1"/>
</dbReference>
<proteinExistence type="inferred from homology"/>
<dbReference type="GO" id="GO:0046872">
    <property type="term" value="F:metal ion binding"/>
    <property type="evidence" value="ECO:0007669"/>
    <property type="project" value="InterPro"/>
</dbReference>
<dbReference type="RefSeq" id="WP_016526392.1">
    <property type="nucleotide sequence ID" value="NZ_KE332518.1"/>
</dbReference>
<dbReference type="OrthoDB" id="9810636at2"/>
<organism evidence="5 6">
    <name type="scientific">Treponema maltophilum ATCC 51939</name>
    <dbReference type="NCBI Taxonomy" id="1125699"/>
    <lineage>
        <taxon>Bacteria</taxon>
        <taxon>Pseudomonadati</taxon>
        <taxon>Spirochaetota</taxon>
        <taxon>Spirochaetia</taxon>
        <taxon>Spirochaetales</taxon>
        <taxon>Treponemataceae</taxon>
        <taxon>Treponema</taxon>
    </lineage>
</organism>
<name>S3K0M3_TREMA</name>
<feature type="chain" id="PRO_5004510999" description="Zinc ABC transporter substrate-binding protein" evidence="4">
    <location>
        <begin position="24"/>
        <end position="362"/>
    </location>
</feature>
<evidence type="ECO:0000256" key="1">
    <source>
        <dbReference type="ARBA" id="ARBA00011028"/>
    </source>
</evidence>
<reference evidence="5 6" key="1">
    <citation type="submission" date="2013-04" db="EMBL/GenBank/DDBJ databases">
        <title>The Genome Sequence of Treponema maltophilum ATCC 51939.</title>
        <authorList>
            <consortium name="The Broad Institute Genomics Platform"/>
            <person name="Earl A."/>
            <person name="Ward D."/>
            <person name="Feldgarden M."/>
            <person name="Gevers D."/>
            <person name="Leonetti C."/>
            <person name="Blanton J.M."/>
            <person name="Dewhirst F.E."/>
            <person name="Izard J."/>
            <person name="Walker B."/>
            <person name="Young S."/>
            <person name="Zeng Q."/>
            <person name="Gargeya S."/>
            <person name="Fitzgerald M."/>
            <person name="Haas B."/>
            <person name="Abouelleil A."/>
            <person name="Allen A.W."/>
            <person name="Alvarado L."/>
            <person name="Arachchi H.M."/>
            <person name="Berlin A.M."/>
            <person name="Chapman S.B."/>
            <person name="Gainer-Dewar J."/>
            <person name="Goldberg J."/>
            <person name="Griggs A."/>
            <person name="Gujja S."/>
            <person name="Hansen M."/>
            <person name="Howarth C."/>
            <person name="Imamovic A."/>
            <person name="Ireland A."/>
            <person name="Larimer J."/>
            <person name="McCowan C."/>
            <person name="Murphy C."/>
            <person name="Pearson M."/>
            <person name="Poon T.W."/>
            <person name="Priest M."/>
            <person name="Roberts A."/>
            <person name="Saif S."/>
            <person name="Shea T."/>
            <person name="Sisk P."/>
            <person name="Sykes S."/>
            <person name="Wortman J."/>
            <person name="Nusbaum C."/>
            <person name="Birren B."/>
        </authorList>
    </citation>
    <scope>NUCLEOTIDE SEQUENCE [LARGE SCALE GENOMIC DNA]</scope>
    <source>
        <strain evidence="5 6">ATCC 51939</strain>
    </source>
</reference>
<keyword evidence="6" id="KW-1185">Reference proteome</keyword>
<accession>S3K0M3</accession>
<dbReference type="PANTHER" id="PTHR42953">
    <property type="entry name" value="HIGH-AFFINITY ZINC UPTAKE SYSTEM PROTEIN ZNUA-RELATED"/>
    <property type="match status" value="1"/>
</dbReference>
<evidence type="ECO:0008006" key="7">
    <source>
        <dbReference type="Google" id="ProtNLM"/>
    </source>
</evidence>
<keyword evidence="2" id="KW-0813">Transport</keyword>
<dbReference type="EMBL" id="ATFF01000006">
    <property type="protein sequence ID" value="EPF31783.1"/>
    <property type="molecule type" value="Genomic_DNA"/>
</dbReference>
<feature type="signal peptide" evidence="4">
    <location>
        <begin position="1"/>
        <end position="23"/>
    </location>
</feature>
<dbReference type="GO" id="GO:0030001">
    <property type="term" value="P:metal ion transport"/>
    <property type="evidence" value="ECO:0007669"/>
    <property type="project" value="InterPro"/>
</dbReference>
<gene>
    <name evidence="5" type="ORF">HMPREF9194_02137</name>
</gene>
<dbReference type="Pfam" id="PF01297">
    <property type="entry name" value="ZnuA"/>
    <property type="match status" value="1"/>
</dbReference>
<dbReference type="InterPro" id="IPR050492">
    <property type="entry name" value="Bact_metal-bind_prot9"/>
</dbReference>
<evidence type="ECO:0000256" key="4">
    <source>
        <dbReference type="SAM" id="SignalP"/>
    </source>
</evidence>
<comment type="caution">
    <text evidence="5">The sequence shown here is derived from an EMBL/GenBank/DDBJ whole genome shotgun (WGS) entry which is preliminary data.</text>
</comment>
<evidence type="ECO:0000256" key="3">
    <source>
        <dbReference type="ARBA" id="ARBA00022729"/>
    </source>
</evidence>
<keyword evidence="3 4" id="KW-0732">Signal</keyword>
<dbReference type="AlphaFoldDB" id="S3K0M3"/>
<evidence type="ECO:0000313" key="6">
    <source>
        <dbReference type="Proteomes" id="UP000014541"/>
    </source>
</evidence>
<evidence type="ECO:0000256" key="2">
    <source>
        <dbReference type="ARBA" id="ARBA00022448"/>
    </source>
</evidence>
<comment type="similarity">
    <text evidence="1">Belongs to the bacterial solute-binding protein 9 family.</text>
</comment>
<sequence>MKKFIVSAAAIVCVLACSAFLFASGAKDGAKNKAQNDKPSVVATIFPVYDFARAVMYGAGDAQTGKTSVIVNEKNLKLLVKPGMEIHSFDPSPADIAAIHNADVFIYIGGESDEWVEDVLKSIDTSDKTIVRLMDYVDLVDEEIVEGMEAEDEHDHEHDHAAGEAHDEYDHEENEHEADEHIWTSPANAVKMVDAIRDALVKIDTQKYGGKNAAAFTQNAAAYNAQIRAVDAQIRKTIDAVSDKFILMGDRFPLRYFTDYYGLGYSAAFNGCSTAVEASTATIAYLIDKAAEKKVPAVFAIELSNQKIAKTVAEGAAKKGAGSVQVLELHTIHNVSRDDFKAGETWVSLMKRNVASLKKGLR</sequence>
<dbReference type="STRING" id="1125699.HMPREF9194_02137"/>
<dbReference type="InterPro" id="IPR006127">
    <property type="entry name" value="ZnuA-like"/>
</dbReference>